<keyword evidence="3" id="KW-1185">Reference proteome</keyword>
<protein>
    <submittedName>
        <fullName evidence="2">Uncharacterized protein</fullName>
    </submittedName>
</protein>
<sequence length="277" mass="31867">METIISQYIILLLFIIWSIGLIIKDSSEILALANGYRNRKVNQHEMEINNNYNNGENDDGNIGYQSSLINYNIRVQLKYNHSQWGQLYDPQSASIFLDDRFTLQCDLILTTKNTNNHTNNDIENEESLTESEIESNDIVDENIVQSATNHSSMNITLIWYFQSENVHQRNRLENTDRIKMVLKSKDLTKKSVHCTSILSIDPVVDTDRGFYICTAAVVSNDENVDQDIVDSLGQTMNRTILLRVRDMKATIWPLIGVLVQFVLVWMIIMLCNDVIVD</sequence>
<feature type="transmembrane region" description="Helical" evidence="1">
    <location>
        <begin position="251"/>
        <end position="270"/>
    </location>
</feature>
<proteinExistence type="predicted"/>
<dbReference type="Proteomes" id="UP001142055">
    <property type="component" value="Chromosome 4"/>
</dbReference>
<evidence type="ECO:0000313" key="2">
    <source>
        <dbReference type="EMBL" id="KAJ6215837.1"/>
    </source>
</evidence>
<comment type="caution">
    <text evidence="2">The sequence shown here is derived from an EMBL/GenBank/DDBJ whole genome shotgun (WGS) entry which is preliminary data.</text>
</comment>
<evidence type="ECO:0000313" key="3">
    <source>
        <dbReference type="Proteomes" id="UP001142055"/>
    </source>
</evidence>
<gene>
    <name evidence="2" type="ORF">RDWZM_010337</name>
</gene>
<dbReference type="EMBL" id="JAPWDV010000004">
    <property type="protein sequence ID" value="KAJ6215837.1"/>
    <property type="molecule type" value="Genomic_DNA"/>
</dbReference>
<keyword evidence="1" id="KW-0812">Transmembrane</keyword>
<reference evidence="2" key="1">
    <citation type="submission" date="2022-12" db="EMBL/GenBank/DDBJ databases">
        <title>Genome assemblies of Blomia tropicalis.</title>
        <authorList>
            <person name="Cui Y."/>
        </authorList>
    </citation>
    <scope>NUCLEOTIDE SEQUENCE</scope>
    <source>
        <tissue evidence="2">Adult mites</tissue>
    </source>
</reference>
<feature type="transmembrane region" description="Helical" evidence="1">
    <location>
        <begin position="6"/>
        <end position="23"/>
    </location>
</feature>
<organism evidence="2 3">
    <name type="scientific">Blomia tropicalis</name>
    <name type="common">Mite</name>
    <dbReference type="NCBI Taxonomy" id="40697"/>
    <lineage>
        <taxon>Eukaryota</taxon>
        <taxon>Metazoa</taxon>
        <taxon>Ecdysozoa</taxon>
        <taxon>Arthropoda</taxon>
        <taxon>Chelicerata</taxon>
        <taxon>Arachnida</taxon>
        <taxon>Acari</taxon>
        <taxon>Acariformes</taxon>
        <taxon>Sarcoptiformes</taxon>
        <taxon>Astigmata</taxon>
        <taxon>Glycyphagoidea</taxon>
        <taxon>Echimyopodidae</taxon>
        <taxon>Blomia</taxon>
    </lineage>
</organism>
<keyword evidence="1" id="KW-0472">Membrane</keyword>
<keyword evidence="1" id="KW-1133">Transmembrane helix</keyword>
<name>A0A9Q0M1T0_BLOTA</name>
<accession>A0A9Q0M1T0</accession>
<dbReference type="AlphaFoldDB" id="A0A9Q0M1T0"/>
<evidence type="ECO:0000256" key="1">
    <source>
        <dbReference type="SAM" id="Phobius"/>
    </source>
</evidence>